<comment type="similarity">
    <text evidence="4 16">Belongs to the glycosyltransferase 2 family. GalNAc-T subfamily.</text>
</comment>
<organism evidence="19 20">
    <name type="scientific">Aphis craccivora</name>
    <name type="common">Cowpea aphid</name>
    <dbReference type="NCBI Taxonomy" id="307492"/>
    <lineage>
        <taxon>Eukaryota</taxon>
        <taxon>Metazoa</taxon>
        <taxon>Ecdysozoa</taxon>
        <taxon>Arthropoda</taxon>
        <taxon>Hexapoda</taxon>
        <taxon>Insecta</taxon>
        <taxon>Pterygota</taxon>
        <taxon>Neoptera</taxon>
        <taxon>Paraneoptera</taxon>
        <taxon>Hemiptera</taxon>
        <taxon>Sternorrhyncha</taxon>
        <taxon>Aphidomorpha</taxon>
        <taxon>Aphidoidea</taxon>
        <taxon>Aphididae</taxon>
        <taxon>Aphidini</taxon>
        <taxon>Aphis</taxon>
        <taxon>Aphis</taxon>
    </lineage>
</organism>
<dbReference type="CDD" id="cd23437">
    <property type="entry name" value="beta-trefoil_Ricin_GALNT7"/>
    <property type="match status" value="1"/>
</dbReference>
<evidence type="ECO:0000256" key="14">
    <source>
        <dbReference type="ARBA" id="ARBA00023157"/>
    </source>
</evidence>
<dbReference type="Pfam" id="PF00535">
    <property type="entry name" value="Glycos_transf_2"/>
    <property type="match status" value="1"/>
</dbReference>
<dbReference type="PANTHER" id="PTHR11675:SF68">
    <property type="entry name" value="N-ACETYLGALACTOSAMINYLTRANSFERASE 7"/>
    <property type="match status" value="1"/>
</dbReference>
<evidence type="ECO:0000256" key="6">
    <source>
        <dbReference type="ARBA" id="ARBA00022679"/>
    </source>
</evidence>
<dbReference type="CDD" id="cd02510">
    <property type="entry name" value="pp-GalNAc-T"/>
    <property type="match status" value="1"/>
</dbReference>
<dbReference type="InterPro" id="IPR001173">
    <property type="entry name" value="Glyco_trans_2-like"/>
</dbReference>
<keyword evidence="6 16" id="KW-0808">Transferase</keyword>
<evidence type="ECO:0000256" key="4">
    <source>
        <dbReference type="ARBA" id="ARBA00005680"/>
    </source>
</evidence>
<gene>
    <name evidence="19" type="ORF">FWK35_00018527</name>
</gene>
<dbReference type="EMBL" id="VUJU01004262">
    <property type="protein sequence ID" value="KAF0754975.1"/>
    <property type="molecule type" value="Genomic_DNA"/>
</dbReference>
<reference evidence="19 20" key="1">
    <citation type="submission" date="2019-08" db="EMBL/GenBank/DDBJ databases">
        <title>Whole genome of Aphis craccivora.</title>
        <authorList>
            <person name="Voronova N.V."/>
            <person name="Shulinski R.S."/>
            <person name="Bandarenka Y.V."/>
            <person name="Zhorov D.G."/>
            <person name="Warner D."/>
        </authorList>
    </citation>
    <scope>NUCLEOTIDE SEQUENCE [LARGE SCALE GENOMIC DNA]</scope>
    <source>
        <strain evidence="19">180601</strain>
        <tissue evidence="19">Whole Body</tissue>
    </source>
</reference>
<comment type="subcellular location">
    <subcellularLocation>
        <location evidence="2 16">Golgi apparatus membrane</location>
        <topology evidence="2 16">Single-pass type II membrane protein</topology>
    </subcellularLocation>
</comment>
<evidence type="ECO:0000256" key="7">
    <source>
        <dbReference type="ARBA" id="ARBA00022692"/>
    </source>
</evidence>
<dbReference type="GO" id="GO:0006493">
    <property type="term" value="P:protein O-linked glycosylation"/>
    <property type="evidence" value="ECO:0007669"/>
    <property type="project" value="TreeGrafter"/>
</dbReference>
<keyword evidence="9 16" id="KW-0430">Lectin</keyword>
<comment type="cofactor">
    <cofactor evidence="1 16">
        <name>Mn(2+)</name>
        <dbReference type="ChEBI" id="CHEBI:29035"/>
    </cofactor>
</comment>
<dbReference type="SUPFAM" id="SSF50370">
    <property type="entry name" value="Ricin B-like lectins"/>
    <property type="match status" value="1"/>
</dbReference>
<evidence type="ECO:0000256" key="15">
    <source>
        <dbReference type="ARBA" id="ARBA00023211"/>
    </source>
</evidence>
<dbReference type="InterPro" id="IPR029044">
    <property type="entry name" value="Nucleotide-diphossugar_trans"/>
</dbReference>
<dbReference type="Gene3D" id="2.80.10.50">
    <property type="match status" value="1"/>
</dbReference>
<evidence type="ECO:0000256" key="10">
    <source>
        <dbReference type="ARBA" id="ARBA00022968"/>
    </source>
</evidence>
<comment type="pathway">
    <text evidence="3 16">Protein modification; protein glycosylation.</text>
</comment>
<evidence type="ECO:0000256" key="13">
    <source>
        <dbReference type="ARBA" id="ARBA00023136"/>
    </source>
</evidence>
<evidence type="ECO:0000259" key="18">
    <source>
        <dbReference type="SMART" id="SM00458"/>
    </source>
</evidence>
<evidence type="ECO:0000313" key="19">
    <source>
        <dbReference type="EMBL" id="KAF0754975.1"/>
    </source>
</evidence>
<keyword evidence="8" id="KW-0479">Metal-binding</keyword>
<dbReference type="AlphaFoldDB" id="A0A6G0YG37"/>
<dbReference type="Gene3D" id="3.90.550.10">
    <property type="entry name" value="Spore Coat Polysaccharide Biosynthesis Protein SpsA, Chain A"/>
    <property type="match status" value="2"/>
</dbReference>
<evidence type="ECO:0000256" key="11">
    <source>
        <dbReference type="ARBA" id="ARBA00022989"/>
    </source>
</evidence>
<keyword evidence="12 16" id="KW-0333">Golgi apparatus</keyword>
<dbReference type="GO" id="GO:0030246">
    <property type="term" value="F:carbohydrate binding"/>
    <property type="evidence" value="ECO:0007669"/>
    <property type="project" value="UniProtKB-KW"/>
</dbReference>
<comment type="caution">
    <text evidence="19">The sequence shown here is derived from an EMBL/GenBank/DDBJ whole genome shotgun (WGS) entry which is preliminary data.</text>
</comment>
<evidence type="ECO:0000256" key="8">
    <source>
        <dbReference type="ARBA" id="ARBA00022723"/>
    </source>
</evidence>
<protein>
    <recommendedName>
        <fullName evidence="16">Polypeptide N-acetylgalactosaminyltransferase</fullName>
        <ecNumber evidence="16">2.4.1.-</ecNumber>
    </recommendedName>
    <alternativeName>
        <fullName evidence="16">Protein-UDP acetylgalactosaminyltransferase</fullName>
    </alternativeName>
</protein>
<keyword evidence="5 16" id="KW-0328">Glycosyltransferase</keyword>
<dbReference type="InterPro" id="IPR000772">
    <property type="entry name" value="Ricin_B_lectin"/>
</dbReference>
<name>A0A6G0YG37_APHCR</name>
<dbReference type="FunFam" id="2.80.10.50:FF:000019">
    <property type="entry name" value="Polypeptide N-acetylgalactosaminyltransferase"/>
    <property type="match status" value="1"/>
</dbReference>
<keyword evidence="10" id="KW-0735">Signal-anchor</keyword>
<feature type="domain" description="Ricin B lectin" evidence="18">
    <location>
        <begin position="406"/>
        <end position="523"/>
    </location>
</feature>
<dbReference type="EC" id="2.4.1.-" evidence="16"/>
<proteinExistence type="inferred from homology"/>
<keyword evidence="13" id="KW-0472">Membrane</keyword>
<evidence type="ECO:0000256" key="12">
    <source>
        <dbReference type="ARBA" id="ARBA00023034"/>
    </source>
</evidence>
<evidence type="ECO:0000256" key="16">
    <source>
        <dbReference type="RuleBase" id="RU361242"/>
    </source>
</evidence>
<dbReference type="GO" id="GO:0004653">
    <property type="term" value="F:polypeptide N-acetylgalactosaminyltransferase activity"/>
    <property type="evidence" value="ECO:0007669"/>
    <property type="project" value="TreeGrafter"/>
</dbReference>
<dbReference type="Proteomes" id="UP000478052">
    <property type="component" value="Unassembled WGS sequence"/>
</dbReference>
<dbReference type="SUPFAM" id="SSF53448">
    <property type="entry name" value="Nucleotide-diphospho-sugar transferases"/>
    <property type="match status" value="1"/>
</dbReference>
<dbReference type="GO" id="GO:0046872">
    <property type="term" value="F:metal ion binding"/>
    <property type="evidence" value="ECO:0007669"/>
    <property type="project" value="UniProtKB-KW"/>
</dbReference>
<evidence type="ECO:0000256" key="9">
    <source>
        <dbReference type="ARBA" id="ARBA00022734"/>
    </source>
</evidence>
<evidence type="ECO:0000256" key="3">
    <source>
        <dbReference type="ARBA" id="ARBA00004922"/>
    </source>
</evidence>
<dbReference type="InterPro" id="IPR045885">
    <property type="entry name" value="GalNAc-T"/>
</dbReference>
<feature type="region of interest" description="Disordered" evidence="17">
    <location>
        <begin position="81"/>
        <end position="102"/>
    </location>
</feature>
<evidence type="ECO:0000256" key="1">
    <source>
        <dbReference type="ARBA" id="ARBA00001936"/>
    </source>
</evidence>
<evidence type="ECO:0000256" key="2">
    <source>
        <dbReference type="ARBA" id="ARBA00004323"/>
    </source>
</evidence>
<keyword evidence="20" id="KW-1185">Reference proteome</keyword>
<dbReference type="UniPathway" id="UPA00378"/>
<accession>A0A6G0YG37</accession>
<keyword evidence="15 16" id="KW-0464">Manganese</keyword>
<sequence length="542" mass="62764">MYSRIHFLTSKMSLRFRIIQLKRNKFAKISIGTFIILLLLLALYKRSENIQNLHESTLPRHSRYSNQIPIYRNQILGNFEYSTSTNRPGPGENGKPHHVPSDRENEALQSLSEYGMNMACSDDISLNRSIPDHREEEFNGKVRLIRNSEREGLIRTRSKGASNARGEVILFLDAHCEVGYNWLPPLIAPIARDRKIMTVPVIDGIDHNTWEYRPVYEKDHLFRGIFEWGMLYKEIEIPAKEEQKRIYKSEPYKSPTHAGGLFAIDRKYFLELGAYDPGLLVWGGENFELSFKIWQCGGSIEWVPCSRVGHVYRGFMPYNFGELGKKVKGPLITYNYKRVIETWFDNKHKEFFYTREPLARYLDMGDISKQLELKDKLQCKDFSWFMENVAYDVYTKFPELPPNLYWGELRNVGKTTCLDTRGRQPPSLIGLELCHGQGNNQLFRLNTKGQLSVGERCIFADRQNVKLVVCPLGTVDGPWQYESTNKLLLHSITRKCLSVYPSSDQVILTPCDSNNANQQWIFKQIVPSWTNIKICIVSCLCS</sequence>
<dbReference type="Pfam" id="PF00652">
    <property type="entry name" value="Ricin_B_lectin"/>
    <property type="match status" value="1"/>
</dbReference>
<dbReference type="PANTHER" id="PTHR11675">
    <property type="entry name" value="N-ACETYLGALACTOSAMINYLTRANSFERASE"/>
    <property type="match status" value="1"/>
</dbReference>
<dbReference type="InterPro" id="IPR035992">
    <property type="entry name" value="Ricin_B-like_lectins"/>
</dbReference>
<keyword evidence="11" id="KW-1133">Transmembrane helix</keyword>
<evidence type="ECO:0000256" key="5">
    <source>
        <dbReference type="ARBA" id="ARBA00022676"/>
    </source>
</evidence>
<dbReference type="PROSITE" id="PS50231">
    <property type="entry name" value="RICIN_B_LECTIN"/>
    <property type="match status" value="1"/>
</dbReference>
<dbReference type="OrthoDB" id="6072411at2759"/>
<dbReference type="GO" id="GO:0000139">
    <property type="term" value="C:Golgi membrane"/>
    <property type="evidence" value="ECO:0007669"/>
    <property type="project" value="UniProtKB-SubCell"/>
</dbReference>
<evidence type="ECO:0000256" key="17">
    <source>
        <dbReference type="SAM" id="MobiDB-lite"/>
    </source>
</evidence>
<evidence type="ECO:0000313" key="20">
    <source>
        <dbReference type="Proteomes" id="UP000478052"/>
    </source>
</evidence>
<keyword evidence="7" id="KW-0812">Transmembrane</keyword>
<dbReference type="SMART" id="SM00458">
    <property type="entry name" value="RICIN"/>
    <property type="match status" value="1"/>
</dbReference>
<keyword evidence="14 16" id="KW-1015">Disulfide bond</keyword>